<dbReference type="Proteomes" id="UP000002497">
    <property type="component" value="Unassembled WGS sequence"/>
</dbReference>
<accession>E9CRB2</accession>
<keyword evidence="2" id="KW-1185">Reference proteome</keyword>
<evidence type="ECO:0000313" key="2">
    <source>
        <dbReference type="Proteomes" id="UP000002497"/>
    </source>
</evidence>
<gene>
    <name evidence="1" type="ORF">CPSG_00292</name>
</gene>
<dbReference type="VEuPathDB" id="FungiDB:CPSG_00292"/>
<dbReference type="AlphaFoldDB" id="E9CRB2"/>
<proteinExistence type="predicted"/>
<name>E9CRB2_COCPS</name>
<dbReference type="EMBL" id="GL636486">
    <property type="protein sequence ID" value="EFW22393.1"/>
    <property type="molecule type" value="Genomic_DNA"/>
</dbReference>
<sequence length="53" mass="5972">MCLHNITRWPGGTNTWLVSVPRFFMAIPRLLLYGVTPNPIAFVIFICDPPSPT</sequence>
<organism evidence="2">
    <name type="scientific">Coccidioides posadasii (strain RMSCC 757 / Silveira)</name>
    <name type="common">Valley fever fungus</name>
    <dbReference type="NCBI Taxonomy" id="443226"/>
    <lineage>
        <taxon>Eukaryota</taxon>
        <taxon>Fungi</taxon>
        <taxon>Dikarya</taxon>
        <taxon>Ascomycota</taxon>
        <taxon>Pezizomycotina</taxon>
        <taxon>Eurotiomycetes</taxon>
        <taxon>Eurotiomycetidae</taxon>
        <taxon>Onygenales</taxon>
        <taxon>Onygenaceae</taxon>
        <taxon>Coccidioides</taxon>
    </lineage>
</organism>
<reference evidence="2" key="2">
    <citation type="submission" date="2010-03" db="EMBL/GenBank/DDBJ databases">
        <title>The genome sequence of Coccidioides posadasii strain Silveira.</title>
        <authorList>
            <consortium name="The Broad Institute Genome Sequencing Center for Infectious Disease"/>
            <person name="Neafsey D."/>
            <person name="Orbach M."/>
            <person name="Henn M.R."/>
            <person name="Cole G.T."/>
            <person name="Galgiani J."/>
            <person name="Gardner M.J."/>
            <person name="Kirkland T.N."/>
            <person name="Taylor J.W."/>
            <person name="Young S.K."/>
            <person name="Zeng Q."/>
            <person name="Koehrsen M."/>
            <person name="Alvarado L."/>
            <person name="Berlin A."/>
            <person name="Borenstein D."/>
            <person name="Chapman S.B."/>
            <person name="Chen Z."/>
            <person name="Engels R."/>
            <person name="Freedman E."/>
            <person name="Gellesch M."/>
            <person name="Goldberg J."/>
            <person name="Griggs A."/>
            <person name="Gujja S."/>
            <person name="Heilman E."/>
            <person name="Heiman D."/>
            <person name="Howarth C."/>
            <person name="Jen D."/>
            <person name="Larson L."/>
            <person name="Mehta T."/>
            <person name="Neiman D."/>
            <person name="Park D."/>
            <person name="Pearson M."/>
            <person name="Richards J."/>
            <person name="Roberts A."/>
            <person name="Saif S."/>
            <person name="Shea T."/>
            <person name="Shenoy N."/>
            <person name="Sisk P."/>
            <person name="Stolte C."/>
            <person name="Sykes S."/>
            <person name="Walk T."/>
            <person name="White J."/>
            <person name="Yandava C."/>
            <person name="Haas B."/>
            <person name="Nusbaum C."/>
            <person name="Birren B."/>
        </authorList>
    </citation>
    <scope>NUCLEOTIDE SEQUENCE [LARGE SCALE GENOMIC DNA]</scope>
    <source>
        <strain evidence="2">RMSCC 757 / Silveira</strain>
    </source>
</reference>
<evidence type="ECO:0000313" key="1">
    <source>
        <dbReference type="EMBL" id="EFW22393.1"/>
    </source>
</evidence>
<protein>
    <submittedName>
        <fullName evidence="1">Predicted protein</fullName>
    </submittedName>
</protein>
<dbReference type="HOGENOM" id="CLU_3068525_0_0_1"/>
<reference evidence="2" key="1">
    <citation type="journal article" date="2010" name="Genome Res.">
        <title>Population genomic sequencing of Coccidioides fungi reveals recent hybridization and transposon control.</title>
        <authorList>
            <person name="Neafsey D.E."/>
            <person name="Barker B.M."/>
            <person name="Sharpton T.J."/>
            <person name="Stajich J.E."/>
            <person name="Park D.J."/>
            <person name="Whiston E."/>
            <person name="Hung C.-Y."/>
            <person name="McMahan C."/>
            <person name="White J."/>
            <person name="Sykes S."/>
            <person name="Heiman D."/>
            <person name="Young S."/>
            <person name="Zeng Q."/>
            <person name="Abouelleil A."/>
            <person name="Aftuck L."/>
            <person name="Bessette D."/>
            <person name="Brown A."/>
            <person name="FitzGerald M."/>
            <person name="Lui A."/>
            <person name="Macdonald J.P."/>
            <person name="Priest M."/>
            <person name="Orbach M.J."/>
            <person name="Galgiani J.N."/>
            <person name="Kirkland T.N."/>
            <person name="Cole G.T."/>
            <person name="Birren B.W."/>
            <person name="Henn M.R."/>
            <person name="Taylor J.W."/>
            <person name="Rounsley S.D."/>
        </authorList>
    </citation>
    <scope>NUCLEOTIDE SEQUENCE [LARGE SCALE GENOMIC DNA]</scope>
    <source>
        <strain evidence="2">RMSCC 757 / Silveira</strain>
    </source>
</reference>